<dbReference type="InterPro" id="IPR002528">
    <property type="entry name" value="MATE_fam"/>
</dbReference>
<feature type="transmembrane region" description="Helical" evidence="3">
    <location>
        <begin position="169"/>
        <end position="193"/>
    </location>
</feature>
<keyword evidence="2" id="KW-0813">Transport</keyword>
<dbReference type="AlphaFoldDB" id="A0A0V0Q8J8"/>
<comment type="caution">
    <text evidence="4">The sequence shown here is derived from an EMBL/GenBank/DDBJ whole genome shotgun (WGS) entry which is preliminary data.</text>
</comment>
<evidence type="ECO:0000256" key="1">
    <source>
        <dbReference type="ARBA" id="ARBA00010199"/>
    </source>
</evidence>
<feature type="transmembrane region" description="Helical" evidence="3">
    <location>
        <begin position="114"/>
        <end position="134"/>
    </location>
</feature>
<feature type="transmembrane region" description="Helical" evidence="3">
    <location>
        <begin position="36"/>
        <end position="56"/>
    </location>
</feature>
<dbReference type="GO" id="GO:0005886">
    <property type="term" value="C:plasma membrane"/>
    <property type="evidence" value="ECO:0007669"/>
    <property type="project" value="TreeGrafter"/>
</dbReference>
<evidence type="ECO:0000256" key="2">
    <source>
        <dbReference type="ARBA" id="ARBA00022448"/>
    </source>
</evidence>
<organism evidence="4 5">
    <name type="scientific">Pseudocohnilembus persalinus</name>
    <name type="common">Ciliate</name>
    <dbReference type="NCBI Taxonomy" id="266149"/>
    <lineage>
        <taxon>Eukaryota</taxon>
        <taxon>Sar</taxon>
        <taxon>Alveolata</taxon>
        <taxon>Ciliophora</taxon>
        <taxon>Intramacronucleata</taxon>
        <taxon>Oligohymenophorea</taxon>
        <taxon>Scuticociliatia</taxon>
        <taxon>Philasterida</taxon>
        <taxon>Pseudocohnilembidae</taxon>
        <taxon>Pseudocohnilembus</taxon>
    </lineage>
</organism>
<sequence>MLQMIGTVMYHTSSILFANSTNDIVFVSGFGLGASLYQGALRSVMLTFISGLYTLLSQANGAKNYKKMGEYINKCILIGCSYLIIIFPLIYLFLEYLLVNLNIDENVAKVTSEFVIYSIFGALFFLLSETLKSVFMALKEFQTTMIIKNVSYSLTPVFIYIFMRVFDLGLFGLALGRIIADLSGFLISLFYFYKKQSQSEVYKQIFQNIFAQVFNIKEIIEFFKKSFEIGAISYLDYLFIEAPTEEIEQEITDSVIEFKEIDENNQNESVQGHILKKINISEDESEQQQQENQSNSYEKNKLINLQLDEQQQKNYQDKQFIQSGQIIIENKEKSMKEEQKSKYDLPQNSNDNQYNDIISLIQANLKQEQFEIQQNQIIYKNQLKGSIENQNQPKEILEIFVFDKNHEQDENKWLFKLRWHPQMDQYEKLQQPNDSYVRMVDFYNKFPLMTIQFLMQQYKEQELKKMLTDQINREFFDMKDWVNKLIKHEMFLEEQIKQKQIQLNS</sequence>
<evidence type="ECO:0000256" key="3">
    <source>
        <dbReference type="SAM" id="Phobius"/>
    </source>
</evidence>
<comment type="similarity">
    <text evidence="1">Belongs to the multi antimicrobial extrusion (MATE) (TC 2.A.66.1) family.</text>
</comment>
<dbReference type="Proteomes" id="UP000054937">
    <property type="component" value="Unassembled WGS sequence"/>
</dbReference>
<dbReference type="PANTHER" id="PTHR43298:SF2">
    <property type="entry name" value="FMN_FAD EXPORTER YEEO-RELATED"/>
    <property type="match status" value="1"/>
</dbReference>
<feature type="transmembrane region" description="Helical" evidence="3">
    <location>
        <begin position="146"/>
        <end position="163"/>
    </location>
</feature>
<dbReference type="Pfam" id="PF01554">
    <property type="entry name" value="MatE"/>
    <property type="match status" value="1"/>
</dbReference>
<keyword evidence="3" id="KW-1133">Transmembrane helix</keyword>
<dbReference type="PANTHER" id="PTHR43298">
    <property type="entry name" value="MULTIDRUG RESISTANCE PROTEIN NORM-RELATED"/>
    <property type="match status" value="1"/>
</dbReference>
<dbReference type="GO" id="GO:0015297">
    <property type="term" value="F:antiporter activity"/>
    <property type="evidence" value="ECO:0007669"/>
    <property type="project" value="InterPro"/>
</dbReference>
<dbReference type="GO" id="GO:0042910">
    <property type="term" value="F:xenobiotic transmembrane transporter activity"/>
    <property type="evidence" value="ECO:0007669"/>
    <property type="project" value="InterPro"/>
</dbReference>
<protein>
    <recommendedName>
        <fullName evidence="6">Multi antimicrobial extrusion protein</fullName>
    </recommendedName>
</protein>
<proteinExistence type="inferred from homology"/>
<feature type="transmembrane region" description="Helical" evidence="3">
    <location>
        <begin position="76"/>
        <end position="94"/>
    </location>
</feature>
<dbReference type="InterPro" id="IPR050222">
    <property type="entry name" value="MATE_MdtK"/>
</dbReference>
<evidence type="ECO:0000313" key="5">
    <source>
        <dbReference type="Proteomes" id="UP000054937"/>
    </source>
</evidence>
<reference evidence="4 5" key="1">
    <citation type="journal article" date="2015" name="Sci. Rep.">
        <title>Genome of the facultative scuticociliatosis pathogen Pseudocohnilembus persalinus provides insight into its virulence through horizontal gene transfer.</title>
        <authorList>
            <person name="Xiong J."/>
            <person name="Wang G."/>
            <person name="Cheng J."/>
            <person name="Tian M."/>
            <person name="Pan X."/>
            <person name="Warren A."/>
            <person name="Jiang C."/>
            <person name="Yuan D."/>
            <person name="Miao W."/>
        </authorList>
    </citation>
    <scope>NUCLEOTIDE SEQUENCE [LARGE SCALE GENOMIC DNA]</scope>
    <source>
        <strain evidence="4">36N120E</strain>
    </source>
</reference>
<keyword evidence="3" id="KW-0812">Transmembrane</keyword>
<gene>
    <name evidence="4" type="ORF">PPERSA_03310</name>
</gene>
<name>A0A0V0Q8J8_PSEPJ</name>
<evidence type="ECO:0008006" key="6">
    <source>
        <dbReference type="Google" id="ProtNLM"/>
    </source>
</evidence>
<dbReference type="InParanoid" id="A0A0V0Q8J8"/>
<evidence type="ECO:0000313" key="4">
    <source>
        <dbReference type="EMBL" id="KRW98479.1"/>
    </source>
</evidence>
<accession>A0A0V0Q8J8</accession>
<keyword evidence="5" id="KW-1185">Reference proteome</keyword>
<dbReference type="EMBL" id="LDAU01000243">
    <property type="protein sequence ID" value="KRW98479.1"/>
    <property type="molecule type" value="Genomic_DNA"/>
</dbReference>
<keyword evidence="3" id="KW-0472">Membrane</keyword>
<dbReference type="OrthoDB" id="302468at2759"/>